<evidence type="ECO:0000313" key="1">
    <source>
        <dbReference type="EMBL" id="MPL94019.1"/>
    </source>
</evidence>
<proteinExistence type="predicted"/>
<reference evidence="1" key="1">
    <citation type="submission" date="2019-08" db="EMBL/GenBank/DDBJ databases">
        <authorList>
            <person name="Kucharzyk K."/>
            <person name="Murdoch R.W."/>
            <person name="Higgins S."/>
            <person name="Loffler F."/>
        </authorList>
    </citation>
    <scope>NUCLEOTIDE SEQUENCE</scope>
</reference>
<comment type="caution">
    <text evidence="1">The sequence shown here is derived from an EMBL/GenBank/DDBJ whole genome shotgun (WGS) entry which is preliminary data.</text>
</comment>
<sequence length="101" mass="11934">METVKRLTVLKQILWDYNISAEDIEAVLQGDMKQAGHYNQEMIFLKILESYSWFTIIQLFSPIRIKYLLTSQVIKKLRSPSLRLKYEFVQQRLQQVIPTAG</sequence>
<name>A0A644VRJ7_9ZZZZ</name>
<dbReference type="AlphaFoldDB" id="A0A644VRJ7"/>
<organism evidence="1">
    <name type="scientific">bioreactor metagenome</name>
    <dbReference type="NCBI Taxonomy" id="1076179"/>
    <lineage>
        <taxon>unclassified sequences</taxon>
        <taxon>metagenomes</taxon>
        <taxon>ecological metagenomes</taxon>
    </lineage>
</organism>
<dbReference type="EMBL" id="VSSQ01000411">
    <property type="protein sequence ID" value="MPL94019.1"/>
    <property type="molecule type" value="Genomic_DNA"/>
</dbReference>
<accession>A0A644VRJ7</accession>
<gene>
    <name evidence="1" type="ORF">SDC9_40167</name>
</gene>
<protein>
    <submittedName>
        <fullName evidence="1">Uncharacterized protein</fullName>
    </submittedName>
</protein>